<accession>A0ACA9LJY3</accession>
<evidence type="ECO:0000313" key="2">
    <source>
        <dbReference type="Proteomes" id="UP000789702"/>
    </source>
</evidence>
<keyword evidence="2" id="KW-1185">Reference proteome</keyword>
<reference evidence="1" key="1">
    <citation type="submission" date="2021-06" db="EMBL/GenBank/DDBJ databases">
        <authorList>
            <person name="Kallberg Y."/>
            <person name="Tangrot J."/>
            <person name="Rosling A."/>
        </authorList>
    </citation>
    <scope>NUCLEOTIDE SEQUENCE</scope>
    <source>
        <strain evidence="1">IL203A</strain>
    </source>
</reference>
<evidence type="ECO:0000313" key="1">
    <source>
        <dbReference type="EMBL" id="CAG8532272.1"/>
    </source>
</evidence>
<dbReference type="EMBL" id="CAJVPU010004389">
    <property type="protein sequence ID" value="CAG8532272.1"/>
    <property type="molecule type" value="Genomic_DNA"/>
</dbReference>
<organism evidence="1 2">
    <name type="scientific">Dentiscutata heterogama</name>
    <dbReference type="NCBI Taxonomy" id="1316150"/>
    <lineage>
        <taxon>Eukaryota</taxon>
        <taxon>Fungi</taxon>
        <taxon>Fungi incertae sedis</taxon>
        <taxon>Mucoromycota</taxon>
        <taxon>Glomeromycotina</taxon>
        <taxon>Glomeromycetes</taxon>
        <taxon>Diversisporales</taxon>
        <taxon>Gigasporaceae</taxon>
        <taxon>Dentiscutata</taxon>
    </lineage>
</organism>
<dbReference type="Proteomes" id="UP000789702">
    <property type="component" value="Unassembled WGS sequence"/>
</dbReference>
<protein>
    <submittedName>
        <fullName evidence="1">3077_t:CDS:1</fullName>
    </submittedName>
</protein>
<comment type="caution">
    <text evidence="1">The sequence shown here is derived from an EMBL/GenBank/DDBJ whole genome shotgun (WGS) entry which is preliminary data.</text>
</comment>
<gene>
    <name evidence="1" type="ORF">DHETER_LOCUS4418</name>
</gene>
<proteinExistence type="predicted"/>
<name>A0ACA9LJY3_9GLOM</name>
<sequence>TLEVLSIFFNEQPWFVEALEYVALGIESTLPMSQGWQNFKQQSVEGFSILVLLTWFGSDSFKTYYYISTNAPLQFPVCGLIELSVDTIIVLQFIIFNHRMREFFELEVSNPRDMYLPF</sequence>
<feature type="non-terminal residue" evidence="1">
    <location>
        <position position="1"/>
    </location>
</feature>